<dbReference type="GO" id="GO:0050821">
    <property type="term" value="P:protein stabilization"/>
    <property type="evidence" value="ECO:0007669"/>
    <property type="project" value="TreeGrafter"/>
</dbReference>
<dbReference type="EMBL" id="BJYZ01000003">
    <property type="protein sequence ID" value="GEO36784.1"/>
    <property type="molecule type" value="Genomic_DNA"/>
</dbReference>
<dbReference type="PANTHER" id="PTHR35089:SF1">
    <property type="entry name" value="CHAPERONE PROTEIN SKP"/>
    <property type="match status" value="1"/>
</dbReference>
<dbReference type="SUPFAM" id="SSF111384">
    <property type="entry name" value="OmpH-like"/>
    <property type="match status" value="1"/>
</dbReference>
<evidence type="ECO:0000256" key="2">
    <source>
        <dbReference type="ARBA" id="ARBA00022729"/>
    </source>
</evidence>
<comment type="similarity">
    <text evidence="1">Belongs to the Skp family.</text>
</comment>
<evidence type="ECO:0000256" key="1">
    <source>
        <dbReference type="ARBA" id="ARBA00009091"/>
    </source>
</evidence>
<dbReference type="GO" id="GO:0005829">
    <property type="term" value="C:cytosol"/>
    <property type="evidence" value="ECO:0007669"/>
    <property type="project" value="TreeGrafter"/>
</dbReference>
<dbReference type="RefSeq" id="WP_084720473.1">
    <property type="nucleotide sequence ID" value="NZ_BJYZ01000003.1"/>
</dbReference>
<dbReference type="InterPro" id="IPR024930">
    <property type="entry name" value="Skp_dom_sf"/>
</dbReference>
<dbReference type="InterPro" id="IPR005632">
    <property type="entry name" value="Chaperone_Skp"/>
</dbReference>
<accession>A0A512DJY5</accession>
<dbReference type="GO" id="GO:0051082">
    <property type="term" value="F:unfolded protein binding"/>
    <property type="evidence" value="ECO:0007669"/>
    <property type="project" value="InterPro"/>
</dbReference>
<evidence type="ECO:0000313" key="4">
    <source>
        <dbReference type="EMBL" id="GEO36784.1"/>
    </source>
</evidence>
<dbReference type="SMART" id="SM00935">
    <property type="entry name" value="OmpH"/>
    <property type="match status" value="1"/>
</dbReference>
<evidence type="ECO:0008006" key="6">
    <source>
        <dbReference type="Google" id="ProtNLM"/>
    </source>
</evidence>
<keyword evidence="2" id="KW-0732">Signal</keyword>
<dbReference type="Pfam" id="PF03938">
    <property type="entry name" value="OmpH"/>
    <property type="match status" value="1"/>
</dbReference>
<keyword evidence="3" id="KW-0175">Coiled coil</keyword>
<proteinExistence type="inferred from homology"/>
<sequence>MVAELPLRRRLVPGLAGIAMVLCLMAGQPRGAWAELPASVVAVVDVQFILQEAAASKNIQKQLEAQRETYQNEISKQEDRLRAVEQELNRQRSVLSPDDFGQKRREFEQQVADVQRTVQARKRVLDQAFNESMTKVRDTVLQIVTEVAGEQKATLVLAKQQVVLAEKSLDLTSAVLDRLNKKLPTVPVTVPKS</sequence>
<name>A0A512DJY5_9PROT</name>
<protein>
    <recommendedName>
        <fullName evidence="6">Molecular chaperone Skp</fullName>
    </recommendedName>
</protein>
<gene>
    <name evidence="4" type="ORF">SAE02_09320</name>
</gene>
<evidence type="ECO:0000256" key="3">
    <source>
        <dbReference type="SAM" id="Coils"/>
    </source>
</evidence>
<dbReference type="AlphaFoldDB" id="A0A512DJY5"/>
<evidence type="ECO:0000313" key="5">
    <source>
        <dbReference type="Proteomes" id="UP000321523"/>
    </source>
</evidence>
<comment type="caution">
    <text evidence="4">The sequence shown here is derived from an EMBL/GenBank/DDBJ whole genome shotgun (WGS) entry which is preliminary data.</text>
</comment>
<dbReference type="Proteomes" id="UP000321523">
    <property type="component" value="Unassembled WGS sequence"/>
</dbReference>
<dbReference type="PANTHER" id="PTHR35089">
    <property type="entry name" value="CHAPERONE PROTEIN SKP"/>
    <property type="match status" value="1"/>
</dbReference>
<dbReference type="Gene3D" id="3.30.910.20">
    <property type="entry name" value="Skp domain"/>
    <property type="match status" value="1"/>
</dbReference>
<organism evidence="4 5">
    <name type="scientific">Skermanella aerolata</name>
    <dbReference type="NCBI Taxonomy" id="393310"/>
    <lineage>
        <taxon>Bacteria</taxon>
        <taxon>Pseudomonadati</taxon>
        <taxon>Pseudomonadota</taxon>
        <taxon>Alphaproteobacteria</taxon>
        <taxon>Rhodospirillales</taxon>
        <taxon>Azospirillaceae</taxon>
        <taxon>Skermanella</taxon>
    </lineage>
</organism>
<reference evidence="4 5" key="1">
    <citation type="submission" date="2019-07" db="EMBL/GenBank/DDBJ databases">
        <title>Whole genome shotgun sequence of Skermanella aerolata NBRC 106429.</title>
        <authorList>
            <person name="Hosoyama A."/>
            <person name="Uohara A."/>
            <person name="Ohji S."/>
            <person name="Ichikawa N."/>
        </authorList>
    </citation>
    <scope>NUCLEOTIDE SEQUENCE [LARGE SCALE GENOMIC DNA]</scope>
    <source>
        <strain evidence="4 5">NBRC 106429</strain>
    </source>
</reference>
<keyword evidence="5" id="KW-1185">Reference proteome</keyword>
<feature type="coiled-coil region" evidence="3">
    <location>
        <begin position="53"/>
        <end position="94"/>
    </location>
</feature>